<evidence type="ECO:0000259" key="1">
    <source>
        <dbReference type="Pfam" id="PF18862"/>
    </source>
</evidence>
<dbReference type="InterPro" id="IPR041223">
    <property type="entry name" value="ApeA_NTD"/>
</dbReference>
<dbReference type="RefSeq" id="WP_171803098.1">
    <property type="nucleotide sequence ID" value="NZ_CP053543.1"/>
</dbReference>
<sequence length="566" mass="65128">MDLLLAENLELNVRIAEGEYCKLEINYGKMPMLSHVSKHSYFYKNNEDVVQVEGFTEQLSPTYHLSGAIESRMYSAKMFRYVYSGNAEIANLKKVYFTFPELAAYFNNEISRGLEQNGDLCGNVTIEPLEATVSKDGQTIKFGLEQYYQLSDTSSKDGFKFTSSMVLVLEFESPLNFSEIEEYLYKSKNLFTWITGFPIKVSKIEVSDGENRGTLYIPTVKDTSEHDLSYPNSFMLADLLRNQFETICDSYFVKNTFEFEKIWSRTIPLYSFNGVLEYETMLYAAILDKYCSHKVDQLTLDTKVDEKEYGEIINKLSSLISGDIELVTSLSKNSLADLSSIEILREVLPNRSAATFKQKVKKYLNHIGKHVTEVFLTSNDLHLIKAIRDRAAHGEVELFTTDQVRKIYWKLRMLVIYLIYKDLGVSDDDFLKVMSFTFNPLALNCDKDKFKLDTKLNKAIVLPVSELVFNELSTQIGIELVLTRNNNVYEINKEYTEKLSNYFRLEATKDGKIDSLDGYVQTLLDNPKLQAKFTGNAYITHKRKSHKLHSIILVDTPQKLRSYNII</sequence>
<reference evidence="2 3" key="1">
    <citation type="submission" date="2020-05" db="EMBL/GenBank/DDBJ databases">
        <title>First description outside Europe of the emergent pathogen for shellfish aquaculture Vibrio europaeus.</title>
        <authorList>
            <person name="Dubert J."/>
            <person name="Rojas R."/>
        </authorList>
    </citation>
    <scope>NUCLEOTIDE SEQUENCE [LARGE SCALE GENOMIC DNA]</scope>
    <source>
        <strain evidence="2 3">NPI-1</strain>
    </source>
</reference>
<protein>
    <recommendedName>
        <fullName evidence="1">ApeA N-terminal domain-containing protein</fullName>
    </recommendedName>
</protein>
<evidence type="ECO:0000313" key="3">
    <source>
        <dbReference type="Proteomes" id="UP000501443"/>
    </source>
</evidence>
<dbReference type="Pfam" id="PF18862">
    <property type="entry name" value="ApeA_NTD1"/>
    <property type="match status" value="1"/>
</dbReference>
<accession>A0AAE7AYF3</accession>
<evidence type="ECO:0000313" key="2">
    <source>
        <dbReference type="EMBL" id="QJY39092.1"/>
    </source>
</evidence>
<dbReference type="Proteomes" id="UP000501443">
    <property type="component" value="Chromosome 2"/>
</dbReference>
<proteinExistence type="predicted"/>
<name>A0AAE7AYF3_9VIBR</name>
<gene>
    <name evidence="2" type="ORF">HOO69_21365</name>
</gene>
<dbReference type="AlphaFoldDB" id="A0AAE7AYF3"/>
<organism evidence="2 3">
    <name type="scientific">Vibrio europaeus</name>
    <dbReference type="NCBI Taxonomy" id="300876"/>
    <lineage>
        <taxon>Bacteria</taxon>
        <taxon>Pseudomonadati</taxon>
        <taxon>Pseudomonadota</taxon>
        <taxon>Gammaproteobacteria</taxon>
        <taxon>Vibrionales</taxon>
        <taxon>Vibrionaceae</taxon>
        <taxon>Vibrio</taxon>
        <taxon>Vibrio oreintalis group</taxon>
    </lineage>
</organism>
<feature type="domain" description="ApeA N-terminal" evidence="1">
    <location>
        <begin position="73"/>
        <end position="245"/>
    </location>
</feature>
<dbReference type="EMBL" id="CP053543">
    <property type="protein sequence ID" value="QJY39092.1"/>
    <property type="molecule type" value="Genomic_DNA"/>
</dbReference>